<organism evidence="1 2">
    <name type="scientific">Mesorhizobium zhangyense</name>
    <dbReference type="NCBI Taxonomy" id="1776730"/>
    <lineage>
        <taxon>Bacteria</taxon>
        <taxon>Pseudomonadati</taxon>
        <taxon>Pseudomonadota</taxon>
        <taxon>Alphaproteobacteria</taxon>
        <taxon>Hyphomicrobiales</taxon>
        <taxon>Phyllobacteriaceae</taxon>
        <taxon>Mesorhizobium</taxon>
    </lineage>
</organism>
<proteinExistence type="predicted"/>
<dbReference type="InterPro" id="IPR032675">
    <property type="entry name" value="LRR_dom_sf"/>
</dbReference>
<keyword evidence="2" id="KW-1185">Reference proteome</keyword>
<gene>
    <name evidence="1" type="ORF">G6N74_30395</name>
</gene>
<dbReference type="AlphaFoldDB" id="A0A7C9RCE1"/>
<name>A0A7C9RCE1_9HYPH</name>
<accession>A0A7C9RCE1</accession>
<evidence type="ECO:0008006" key="3">
    <source>
        <dbReference type="Google" id="ProtNLM"/>
    </source>
</evidence>
<protein>
    <recommendedName>
        <fullName evidence="3">Leucine-rich repeat domain-containing protein</fullName>
    </recommendedName>
</protein>
<reference evidence="1 2" key="1">
    <citation type="submission" date="2020-02" db="EMBL/GenBank/DDBJ databases">
        <title>Genome sequence of the type strain CGMCC 1.15528 of Mesorhizobium zhangyense.</title>
        <authorList>
            <person name="Gao J."/>
            <person name="Sun J."/>
        </authorList>
    </citation>
    <scope>NUCLEOTIDE SEQUENCE [LARGE SCALE GENOMIC DNA]</scope>
    <source>
        <strain evidence="1 2">CGMCC 1.15528</strain>
    </source>
</reference>
<dbReference type="EMBL" id="JAAKZG010000051">
    <property type="protein sequence ID" value="NGN45355.1"/>
    <property type="molecule type" value="Genomic_DNA"/>
</dbReference>
<evidence type="ECO:0000313" key="2">
    <source>
        <dbReference type="Proteomes" id="UP000481252"/>
    </source>
</evidence>
<dbReference type="RefSeq" id="WP_165121722.1">
    <property type="nucleotide sequence ID" value="NZ_JAAKZG010000051.1"/>
</dbReference>
<dbReference type="Proteomes" id="UP000481252">
    <property type="component" value="Unassembled WGS sequence"/>
</dbReference>
<evidence type="ECO:0000313" key="1">
    <source>
        <dbReference type="EMBL" id="NGN45355.1"/>
    </source>
</evidence>
<dbReference type="Gene3D" id="3.80.10.10">
    <property type="entry name" value="Ribonuclease Inhibitor"/>
    <property type="match status" value="1"/>
</dbReference>
<sequence>MLKVPAASELVYIGPPPGWDPSSRLAFYGEEEAEQYHHQNANVQFRVRDKSRVASWVERFKQFGLNYINFEGELSAELSTLFPEIAFGFSMFGTKSSCKSYDGPPCRLDYIWLDKHPIYFTRVDFPSLRFLSARADGSGKLRAFIGDNASLEHLGIIGYDEEVVNSCGSICSIQIADTKIETVNLMSDNPNITTAWLHNLSGLSTIAFLEKWPFLKHLKIFYCPKVTDFSPLLALPNLEKVEVVTNKPPKDLSLLLELRKRGVEMGGGLRLPDNS</sequence>
<comment type="caution">
    <text evidence="1">The sequence shown here is derived from an EMBL/GenBank/DDBJ whole genome shotgun (WGS) entry which is preliminary data.</text>
</comment>
<dbReference type="SUPFAM" id="SSF52058">
    <property type="entry name" value="L domain-like"/>
    <property type="match status" value="1"/>
</dbReference>